<organism evidence="2 3">
    <name type="scientific">Brenthis ino</name>
    <name type="common">lesser marbled fritillary</name>
    <dbReference type="NCBI Taxonomy" id="405034"/>
    <lineage>
        <taxon>Eukaryota</taxon>
        <taxon>Metazoa</taxon>
        <taxon>Ecdysozoa</taxon>
        <taxon>Arthropoda</taxon>
        <taxon>Hexapoda</taxon>
        <taxon>Insecta</taxon>
        <taxon>Pterygota</taxon>
        <taxon>Neoptera</taxon>
        <taxon>Endopterygota</taxon>
        <taxon>Lepidoptera</taxon>
        <taxon>Glossata</taxon>
        <taxon>Ditrysia</taxon>
        <taxon>Papilionoidea</taxon>
        <taxon>Nymphalidae</taxon>
        <taxon>Heliconiinae</taxon>
        <taxon>Argynnini</taxon>
        <taxon>Brenthis</taxon>
    </lineage>
</organism>
<evidence type="ECO:0000256" key="1">
    <source>
        <dbReference type="SAM" id="MobiDB-lite"/>
    </source>
</evidence>
<gene>
    <name evidence="2" type="ORF">BINO364_LOCUS3076</name>
</gene>
<proteinExistence type="predicted"/>
<keyword evidence="3" id="KW-1185">Reference proteome</keyword>
<feature type="region of interest" description="Disordered" evidence="1">
    <location>
        <begin position="65"/>
        <end position="88"/>
    </location>
</feature>
<evidence type="ECO:0000313" key="2">
    <source>
        <dbReference type="EMBL" id="CAH0716282.1"/>
    </source>
</evidence>
<name>A0A8J9UMF4_9NEOP</name>
<feature type="non-terminal residue" evidence="2">
    <location>
        <position position="88"/>
    </location>
</feature>
<evidence type="ECO:0000313" key="3">
    <source>
        <dbReference type="Proteomes" id="UP000838878"/>
    </source>
</evidence>
<accession>A0A8J9UMF4</accession>
<dbReference type="Proteomes" id="UP000838878">
    <property type="component" value="Chromosome 11"/>
</dbReference>
<feature type="compositionally biased region" description="Basic and acidic residues" evidence="1">
    <location>
        <begin position="1"/>
        <end position="25"/>
    </location>
</feature>
<protein>
    <submittedName>
        <fullName evidence="2">Uncharacterized protein</fullName>
    </submittedName>
</protein>
<feature type="compositionally biased region" description="Polar residues" evidence="1">
    <location>
        <begin position="69"/>
        <end position="88"/>
    </location>
</feature>
<sequence length="88" mass="9731">MDSKAKEKGILKLEPRQRSAVDNKLELTPQASYERPPSSPQPSVDRLSVTWADPKNMTSTGVNLFHLPSENTTNNEVKFSPSTGGNEF</sequence>
<reference evidence="2" key="1">
    <citation type="submission" date="2021-12" db="EMBL/GenBank/DDBJ databases">
        <authorList>
            <person name="Martin H S."/>
        </authorList>
    </citation>
    <scope>NUCLEOTIDE SEQUENCE</scope>
</reference>
<dbReference type="EMBL" id="OV170231">
    <property type="protein sequence ID" value="CAH0716282.1"/>
    <property type="molecule type" value="Genomic_DNA"/>
</dbReference>
<feature type="region of interest" description="Disordered" evidence="1">
    <location>
        <begin position="1"/>
        <end position="46"/>
    </location>
</feature>
<dbReference type="AlphaFoldDB" id="A0A8J9UMF4"/>
<dbReference type="OrthoDB" id="5831905at2759"/>